<feature type="domain" description="Sulfatase N-terminal" evidence="7">
    <location>
        <begin position="39"/>
        <end position="397"/>
    </location>
</feature>
<evidence type="ECO:0000313" key="8">
    <source>
        <dbReference type="EMBL" id="SVA82647.1"/>
    </source>
</evidence>
<dbReference type="PANTHER" id="PTHR45953:SF1">
    <property type="entry name" value="IDURONATE 2-SULFATASE"/>
    <property type="match status" value="1"/>
</dbReference>
<dbReference type="AlphaFoldDB" id="A0A381Z1N9"/>
<keyword evidence="4" id="KW-0732">Signal</keyword>
<evidence type="ECO:0000256" key="5">
    <source>
        <dbReference type="ARBA" id="ARBA00022801"/>
    </source>
</evidence>
<dbReference type="GO" id="GO:0004423">
    <property type="term" value="F:iduronate-2-sulfatase activity"/>
    <property type="evidence" value="ECO:0007669"/>
    <property type="project" value="InterPro"/>
</dbReference>
<comment type="similarity">
    <text evidence="2">Belongs to the sulfatase family.</text>
</comment>
<evidence type="ECO:0000256" key="6">
    <source>
        <dbReference type="ARBA" id="ARBA00022837"/>
    </source>
</evidence>
<evidence type="ECO:0000256" key="4">
    <source>
        <dbReference type="ARBA" id="ARBA00022729"/>
    </source>
</evidence>
<dbReference type="CDD" id="cd16030">
    <property type="entry name" value="iduronate-2-sulfatase"/>
    <property type="match status" value="1"/>
</dbReference>
<evidence type="ECO:0000256" key="1">
    <source>
        <dbReference type="ARBA" id="ARBA00001913"/>
    </source>
</evidence>
<name>A0A381Z1N9_9ZZZZ</name>
<evidence type="ECO:0000259" key="7">
    <source>
        <dbReference type="Pfam" id="PF00884"/>
    </source>
</evidence>
<dbReference type="InterPro" id="IPR035874">
    <property type="entry name" value="IDS"/>
</dbReference>
<evidence type="ECO:0000256" key="3">
    <source>
        <dbReference type="ARBA" id="ARBA00022723"/>
    </source>
</evidence>
<dbReference type="InterPro" id="IPR024607">
    <property type="entry name" value="Sulfatase_CS"/>
</dbReference>
<dbReference type="Gene3D" id="3.40.720.10">
    <property type="entry name" value="Alkaline Phosphatase, subunit A"/>
    <property type="match status" value="1"/>
</dbReference>
<dbReference type="PANTHER" id="PTHR45953">
    <property type="entry name" value="IDURONATE 2-SULFATASE"/>
    <property type="match status" value="1"/>
</dbReference>
<organism evidence="8">
    <name type="scientific">marine metagenome</name>
    <dbReference type="NCBI Taxonomy" id="408172"/>
    <lineage>
        <taxon>unclassified sequences</taxon>
        <taxon>metagenomes</taxon>
        <taxon>ecological metagenomes</taxon>
    </lineage>
</organism>
<keyword evidence="5" id="KW-0378">Hydrolase</keyword>
<protein>
    <recommendedName>
        <fullName evidence="7">Sulfatase N-terminal domain-containing protein</fullName>
    </recommendedName>
</protein>
<dbReference type="Pfam" id="PF00884">
    <property type="entry name" value="Sulfatase"/>
    <property type="match status" value="1"/>
</dbReference>
<dbReference type="InterPro" id="IPR000917">
    <property type="entry name" value="Sulfatase_N"/>
</dbReference>
<proteinExistence type="inferred from homology"/>
<dbReference type="EMBL" id="UINC01019510">
    <property type="protein sequence ID" value="SVA82647.1"/>
    <property type="molecule type" value="Genomic_DNA"/>
</dbReference>
<dbReference type="SUPFAM" id="SSF53649">
    <property type="entry name" value="Alkaline phosphatase-like"/>
    <property type="match status" value="1"/>
</dbReference>
<keyword evidence="3" id="KW-0479">Metal-binding</keyword>
<dbReference type="InterPro" id="IPR017850">
    <property type="entry name" value="Alkaline_phosphatase_core_sf"/>
</dbReference>
<comment type="cofactor">
    <cofactor evidence="1">
        <name>Ca(2+)</name>
        <dbReference type="ChEBI" id="CHEBI:29108"/>
    </cofactor>
</comment>
<dbReference type="GO" id="GO:0005737">
    <property type="term" value="C:cytoplasm"/>
    <property type="evidence" value="ECO:0007669"/>
    <property type="project" value="TreeGrafter"/>
</dbReference>
<gene>
    <name evidence="8" type="ORF">METZ01_LOCUS135501</name>
</gene>
<reference evidence="8" key="1">
    <citation type="submission" date="2018-05" db="EMBL/GenBank/DDBJ databases">
        <authorList>
            <person name="Lanie J.A."/>
            <person name="Ng W.-L."/>
            <person name="Kazmierczak K.M."/>
            <person name="Andrzejewski T.M."/>
            <person name="Davidsen T.M."/>
            <person name="Wayne K.J."/>
            <person name="Tettelin H."/>
            <person name="Glass J.I."/>
            <person name="Rusch D."/>
            <person name="Podicherti R."/>
            <person name="Tsui H.-C.T."/>
            <person name="Winkler M.E."/>
        </authorList>
    </citation>
    <scope>NUCLEOTIDE SEQUENCE</scope>
</reference>
<sequence>MDTQEPRRTQILKLLLLAGLVLLDTTTGNAQVLSATTKPNILFIAVDDLNDWAGFMNGHPDMTIQTPNLDRLAASSMVFTNAHTPAPACAPARTAILTGVHHARSGAENVFWGDEPKWREFETLRNVETLEQFFKNRGYKTLGAGKIYHSQAPPWAPTSQVEPANWDFYYPSSYISHPFQIRAPNEVIYPPTVNNTTRPGGGEGSWWTWGPVTVPDEKMADYHVVDWARYQLGQNHDRPFFLAMGIWKPHDPWEVPQKYFDLYPLEDIILPVTKKDDLEDAFDHGRRWIHQWVVDNKQWKQVVQSYAASITFADAMLGRVLESFENSEHVQNTILVVWSDHGMHMGEKENIEKFTLWERSTRVPLIVSAPGITQAGASSDQPVSLMDLYPTLVDLAGFNRPSHLDGTSLVPQLNDPDAETPPVVTSYQFSWTDEPVVGHAVRSKQYRYIYYPDINLEELYDHENDPHEWDNVAYKVINKQIIRDHRQVLEAILPDLTWTDDPKGYSIDRDGNVRKIGFVSY</sequence>
<dbReference type="GO" id="GO:0046872">
    <property type="term" value="F:metal ion binding"/>
    <property type="evidence" value="ECO:0007669"/>
    <property type="project" value="UniProtKB-KW"/>
</dbReference>
<dbReference type="PROSITE" id="PS00149">
    <property type="entry name" value="SULFATASE_2"/>
    <property type="match status" value="1"/>
</dbReference>
<accession>A0A381Z1N9</accession>
<keyword evidence="6" id="KW-0106">Calcium</keyword>
<evidence type="ECO:0000256" key="2">
    <source>
        <dbReference type="ARBA" id="ARBA00008779"/>
    </source>
</evidence>